<dbReference type="Proteomes" id="UP001431963">
    <property type="component" value="Unassembled WGS sequence"/>
</dbReference>
<proteinExistence type="predicted"/>
<sequence>MTQASQAAAFHALQPAIWPEAGISTETVPYVTLHGACATSLAQGGVTFAAGGMISVDGYFNLFNLGKWRDCCGGMPLALQLRGQGRFQLTVWLASRERSWERIHCEPVTLAGELVLPLDLQAATLPRSLLFFDLMALSEGVLDDFAWGTPMPPRQTPDLMLSVTTFRREAAVADTVARFRCFRATSPLRDHIRMLVVDNGQTLTLAPGDGVSILPNANLGGAGGFSRGLLEARATGATHCLFMDDDASVHMGAFTRTWMLLAYATDPRIAVAGAMINEAHRWQIWENGAVFNGGCRPLFHGTDLRNRNWVFDMEFDTTGPMPEGHYAGWWFFAFPVDQARHMPFPFFVRGDDVSFSLANDFRCVSLPGVASFQESFTDKAAPLTWYLDLRSHLAHHLSLPDKQIGAGRLMRMVAGFYLRTVLRFHYDSLSAVNLAIEDALRGPAFFADHADMASRRQDLKAMTVTEAWQKLDPAEPVPKACHGRLSRWKRALMLFTLNGHLLPLANRFGSDLVIEAAHRENHREVYGARRITYLNATRTAAYTVVRDRGRFWRESLRLARNSLTLCRRLPQLRAEWQGNYAGLTSEGFWKEKLAIAADRA</sequence>
<dbReference type="RefSeq" id="WP_335425360.1">
    <property type="nucleotide sequence ID" value="NZ_JBALHR010000021.1"/>
</dbReference>
<accession>A0ABU8C052</accession>
<evidence type="ECO:0000313" key="1">
    <source>
        <dbReference type="EMBL" id="MEH7830321.1"/>
    </source>
</evidence>
<reference evidence="1" key="1">
    <citation type="submission" date="2024-02" db="EMBL/GenBank/DDBJ databases">
        <title>Genome sequences of strain Gemmobacter sp. JM10B15.</title>
        <authorList>
            <person name="Zhang M."/>
        </authorList>
    </citation>
    <scope>NUCLEOTIDE SEQUENCE</scope>
    <source>
        <strain evidence="1">JM10B15</strain>
    </source>
</reference>
<dbReference type="Gene3D" id="3.90.550.60">
    <property type="match status" value="1"/>
</dbReference>
<dbReference type="SUPFAM" id="SSF53448">
    <property type="entry name" value="Nucleotide-diphospho-sugar transferases"/>
    <property type="match status" value="1"/>
</dbReference>
<organism evidence="1 2">
    <name type="scientific">Gemmobacter denitrificans</name>
    <dbReference type="NCBI Taxonomy" id="3123040"/>
    <lineage>
        <taxon>Bacteria</taxon>
        <taxon>Pseudomonadati</taxon>
        <taxon>Pseudomonadota</taxon>
        <taxon>Alphaproteobacteria</taxon>
        <taxon>Rhodobacterales</taxon>
        <taxon>Paracoccaceae</taxon>
        <taxon>Gemmobacter</taxon>
    </lineage>
</organism>
<evidence type="ECO:0000313" key="2">
    <source>
        <dbReference type="Proteomes" id="UP001431963"/>
    </source>
</evidence>
<gene>
    <name evidence="1" type="ORF">V6590_19395</name>
</gene>
<keyword evidence="2" id="KW-1185">Reference proteome</keyword>
<protein>
    <recommendedName>
        <fullName evidence="3">GT2 family glycosyltransferase</fullName>
    </recommendedName>
</protein>
<comment type="caution">
    <text evidence="1">The sequence shown here is derived from an EMBL/GenBank/DDBJ whole genome shotgun (WGS) entry which is preliminary data.</text>
</comment>
<dbReference type="InterPro" id="IPR029044">
    <property type="entry name" value="Nucleotide-diphossugar_trans"/>
</dbReference>
<evidence type="ECO:0008006" key="3">
    <source>
        <dbReference type="Google" id="ProtNLM"/>
    </source>
</evidence>
<name>A0ABU8C052_9RHOB</name>
<dbReference type="EMBL" id="JBALHR010000021">
    <property type="protein sequence ID" value="MEH7830321.1"/>
    <property type="molecule type" value="Genomic_DNA"/>
</dbReference>